<dbReference type="SUPFAM" id="SSF51905">
    <property type="entry name" value="FAD/NAD(P)-binding domain"/>
    <property type="match status" value="1"/>
</dbReference>
<evidence type="ECO:0000313" key="3">
    <source>
        <dbReference type="Proteomes" id="UP000218209"/>
    </source>
</evidence>
<evidence type="ECO:0000313" key="2">
    <source>
        <dbReference type="EMBL" id="OSX80811.1"/>
    </source>
</evidence>
<dbReference type="EMBL" id="KV918768">
    <property type="protein sequence ID" value="OSX80811.1"/>
    <property type="molecule type" value="Genomic_DNA"/>
</dbReference>
<dbReference type="InterPro" id="IPR036188">
    <property type="entry name" value="FAD/NAD-bd_sf"/>
</dbReference>
<name>A0A1X6PIW9_PORUM</name>
<gene>
    <name evidence="2" type="ORF">BU14_0032s0069</name>
</gene>
<dbReference type="Pfam" id="PF13450">
    <property type="entry name" value="NAD_binding_8"/>
    <property type="match status" value="1"/>
</dbReference>
<feature type="chain" id="PRO_5012846678" description="Amine oxidase domain-containing protein" evidence="1">
    <location>
        <begin position="24"/>
        <end position="645"/>
    </location>
</feature>
<dbReference type="AlphaFoldDB" id="A0A1X6PIW9"/>
<dbReference type="Gene3D" id="3.50.50.60">
    <property type="entry name" value="FAD/NAD(P)-binding domain"/>
    <property type="match status" value="1"/>
</dbReference>
<dbReference type="InterPro" id="IPR006311">
    <property type="entry name" value="TAT_signal"/>
</dbReference>
<keyword evidence="1" id="KW-0732">Signal</keyword>
<organism evidence="2 3">
    <name type="scientific">Porphyra umbilicalis</name>
    <name type="common">Purple laver</name>
    <name type="synonym">Red alga</name>
    <dbReference type="NCBI Taxonomy" id="2786"/>
    <lineage>
        <taxon>Eukaryota</taxon>
        <taxon>Rhodophyta</taxon>
        <taxon>Bangiophyceae</taxon>
        <taxon>Bangiales</taxon>
        <taxon>Bangiaceae</taxon>
        <taxon>Porphyra</taxon>
    </lineage>
</organism>
<dbReference type="GO" id="GO:0016491">
    <property type="term" value="F:oxidoreductase activity"/>
    <property type="evidence" value="ECO:0007669"/>
    <property type="project" value="TreeGrafter"/>
</dbReference>
<protein>
    <recommendedName>
        <fullName evidence="4">Amine oxidase domain-containing protein</fullName>
    </recommendedName>
</protein>
<dbReference type="InterPro" id="IPR050281">
    <property type="entry name" value="Flavin_monoamine_oxidase"/>
</dbReference>
<evidence type="ECO:0000256" key="1">
    <source>
        <dbReference type="SAM" id="SignalP"/>
    </source>
</evidence>
<dbReference type="Proteomes" id="UP000218209">
    <property type="component" value="Unassembled WGS sequence"/>
</dbReference>
<dbReference type="PROSITE" id="PS51318">
    <property type="entry name" value="TAT"/>
    <property type="match status" value="1"/>
</dbReference>
<sequence length="645" mass="70436">MAIPRRRALLVAAVAAAVAAVAGAPRGAAAVQRVTTSSPPAHCKVVVVGGGIGGAYAAWRMVVDSGKVDGKDVCLFEAADRFGGRIRTVSDVPGFEGYTVDLGAYRYHREDHQMMRSLVEDALKIPTHCYMDPLNRDNGECFDEKRVLVTARGSRWTSTNRTFNTVDEQLTDWSADIPYAIPPQYRWGAGQPLEARRMPLDFLLGPKSGVPPVAARWAELQAANYPDAMRIVDEILADVKADTFRGTPWDQLSLFTLATAFGNYTQEELAYYLDTDQAIGDNIFYGPNPVMSLLQDLLRAAALKKQPLDGFRAMVVPVKDDAAKTRAGMVTIIHAMLDAAAASGVRIYTGFKADRVSRVAGCGTRMRVEFKNGMAVTTDRLFLNMGKPDIVALGRTSLPLSEATPTFTRLLEATQPYCLTKMYCFWHDAWWLNTLKVTVGRTRTNLDLASARWHDGAMRCDDRAALRNCSGSMLVSYALSDDTYGSSSGLYNSHHDPTPYTPLSETDQGRTLVAGRLTPREQLLFNDVHRQLKELYDPALAAAGVRAGVPAPDACVYAAWTHVGVHIRLPYEIVGDVSPHTAFAAPVAGLGLHLTNEAFGVNTGWAESSVTSAEIALHHGVGLERPAWMDRAFHKSMIVLKNEGM</sequence>
<dbReference type="PANTHER" id="PTHR10742">
    <property type="entry name" value="FLAVIN MONOAMINE OXIDASE"/>
    <property type="match status" value="1"/>
</dbReference>
<proteinExistence type="predicted"/>
<feature type="signal peptide" evidence="1">
    <location>
        <begin position="1"/>
        <end position="23"/>
    </location>
</feature>
<dbReference type="PANTHER" id="PTHR10742:SF410">
    <property type="entry name" value="LYSINE-SPECIFIC HISTONE DEMETHYLASE 2"/>
    <property type="match status" value="1"/>
</dbReference>
<dbReference type="OrthoDB" id="3076at2759"/>
<keyword evidence="3" id="KW-1185">Reference proteome</keyword>
<evidence type="ECO:0008006" key="4">
    <source>
        <dbReference type="Google" id="ProtNLM"/>
    </source>
</evidence>
<accession>A0A1X6PIW9</accession>
<reference evidence="2 3" key="1">
    <citation type="submission" date="2017-03" db="EMBL/GenBank/DDBJ databases">
        <title>WGS assembly of Porphyra umbilicalis.</title>
        <authorList>
            <person name="Brawley S.H."/>
            <person name="Blouin N.A."/>
            <person name="Ficko-Blean E."/>
            <person name="Wheeler G.L."/>
            <person name="Lohr M."/>
            <person name="Goodson H.V."/>
            <person name="Jenkins J.W."/>
            <person name="Blaby-Haas C.E."/>
            <person name="Helliwell K.E."/>
            <person name="Chan C."/>
            <person name="Marriage T."/>
            <person name="Bhattacharya D."/>
            <person name="Klein A.S."/>
            <person name="Badis Y."/>
            <person name="Brodie J."/>
            <person name="Cao Y."/>
            <person name="Collen J."/>
            <person name="Dittami S.M."/>
            <person name="Gachon C.M."/>
            <person name="Green B.R."/>
            <person name="Karpowicz S."/>
            <person name="Kim J.W."/>
            <person name="Kudahl U."/>
            <person name="Lin S."/>
            <person name="Michel G."/>
            <person name="Mittag M."/>
            <person name="Olson B.J."/>
            <person name="Pangilinan J."/>
            <person name="Peng Y."/>
            <person name="Qiu H."/>
            <person name="Shu S."/>
            <person name="Singer J.T."/>
            <person name="Smith A.G."/>
            <person name="Sprecher B.N."/>
            <person name="Wagner V."/>
            <person name="Wang W."/>
            <person name="Wang Z.-Y."/>
            <person name="Yan J."/>
            <person name="Yarish C."/>
            <person name="Zoeuner-Riek S."/>
            <person name="Zhuang Y."/>
            <person name="Zou Y."/>
            <person name="Lindquist E.A."/>
            <person name="Grimwood J."/>
            <person name="Barry K."/>
            <person name="Rokhsar D.S."/>
            <person name="Schmutz J."/>
            <person name="Stiller J.W."/>
            <person name="Grossman A.R."/>
            <person name="Prochnik S.E."/>
        </authorList>
    </citation>
    <scope>NUCLEOTIDE SEQUENCE [LARGE SCALE GENOMIC DNA]</scope>
    <source>
        <strain evidence="2">4086291</strain>
    </source>
</reference>